<evidence type="ECO:0000313" key="4">
    <source>
        <dbReference type="Proteomes" id="UP000609651"/>
    </source>
</evidence>
<evidence type="ECO:0000259" key="2">
    <source>
        <dbReference type="Pfam" id="PF07596"/>
    </source>
</evidence>
<dbReference type="Gene3D" id="3.30.700.10">
    <property type="entry name" value="Glycoprotein, Type 4 Pilin"/>
    <property type="match status" value="1"/>
</dbReference>
<dbReference type="SUPFAM" id="SSF54523">
    <property type="entry name" value="Pili subunits"/>
    <property type="match status" value="1"/>
</dbReference>
<evidence type="ECO:0000256" key="1">
    <source>
        <dbReference type="SAM" id="Phobius"/>
    </source>
</evidence>
<keyword evidence="1" id="KW-0472">Membrane</keyword>
<dbReference type="Pfam" id="PF07963">
    <property type="entry name" value="N_methyl"/>
    <property type="match status" value="1"/>
</dbReference>
<dbReference type="Pfam" id="PF07596">
    <property type="entry name" value="SBP_bac_10"/>
    <property type="match status" value="1"/>
</dbReference>
<dbReference type="PROSITE" id="PS00409">
    <property type="entry name" value="PROKAR_NTER_METHYL"/>
    <property type="match status" value="1"/>
</dbReference>
<name>A0ABX1VD46_9PLAN</name>
<reference evidence="3 4" key="1">
    <citation type="journal article" date="2020" name="Syst. Appl. Microbiol.">
        <title>Alienimonas chondri sp. nov., a novel planctomycete isolated from the biofilm of the red alga Chondrus crispus.</title>
        <authorList>
            <person name="Vitorino I."/>
            <person name="Albuquerque L."/>
            <person name="Wiegand S."/>
            <person name="Kallscheuer N."/>
            <person name="da Costa M.S."/>
            <person name="Lobo-da-Cunha A."/>
            <person name="Jogler C."/>
            <person name="Lage O.M."/>
        </authorList>
    </citation>
    <scope>NUCLEOTIDE SEQUENCE [LARGE SCALE GENOMIC DNA]</scope>
    <source>
        <strain evidence="3 4">LzC2</strain>
    </source>
</reference>
<feature type="domain" description="DUF1559" evidence="2">
    <location>
        <begin position="50"/>
        <end position="342"/>
    </location>
</feature>
<comment type="caution">
    <text evidence="3">The sequence shown here is derived from an EMBL/GenBank/DDBJ whole genome shotgun (WGS) entry which is preliminary data.</text>
</comment>
<dbReference type="PANTHER" id="PTHR30093">
    <property type="entry name" value="GENERAL SECRETION PATHWAY PROTEIN G"/>
    <property type="match status" value="1"/>
</dbReference>
<protein>
    <recommendedName>
        <fullName evidence="2">DUF1559 domain-containing protein</fullName>
    </recommendedName>
</protein>
<evidence type="ECO:0000313" key="3">
    <source>
        <dbReference type="EMBL" id="NNJ26035.1"/>
    </source>
</evidence>
<keyword evidence="1" id="KW-0812">Transmembrane</keyword>
<keyword evidence="1" id="KW-1133">Transmembrane helix</keyword>
<dbReference type="InterPro" id="IPR045584">
    <property type="entry name" value="Pilin-like"/>
</dbReference>
<dbReference type="InterPro" id="IPR011453">
    <property type="entry name" value="DUF1559"/>
</dbReference>
<dbReference type="NCBIfam" id="TIGR02532">
    <property type="entry name" value="IV_pilin_GFxxxE"/>
    <property type="match status" value="1"/>
</dbReference>
<feature type="transmembrane region" description="Helical" evidence="1">
    <location>
        <begin position="26"/>
        <end position="49"/>
    </location>
</feature>
<dbReference type="EMBL" id="WTPX01000059">
    <property type="protein sequence ID" value="NNJ26035.1"/>
    <property type="molecule type" value="Genomic_DNA"/>
</dbReference>
<gene>
    <name evidence="3" type="ORF">LzC2_21140</name>
</gene>
<sequence>MYSLQPPSNPPSGASSHRVAAARRGFTLIELLVVIAIIAILVSLLLPAVQQAREAARRSQCQNNMKQIGLAMHNYHSTFKTLPLGYHNGRSNDRGRLSALPALLPYMDERTIWDEVKVSRRTAACTSDRWSKANGFEVTSFICPSDGAISRATLRQADTNYGLCCGDNGRVFTGTNNGNRKSNAANSRGAFASGYAYGFRDLRDGTTTTILGGEIGPRWGGGLEFGGLVASGLGGGIFDNAQVNCIEAVSDPENPGFYQQTGLRFGHRAGAVNSFRGGRYMEGALFTSFITVIPPNGPSCAAPGNPHPNGRGLYAAGSAHSGGVQVVMGDGSVQFISDTIDTGDLTYSQASNGNTISGNSPYGVWGALGSRAGGETVASEAF</sequence>
<dbReference type="InterPro" id="IPR027558">
    <property type="entry name" value="Pre_pil_HX9DG_C"/>
</dbReference>
<dbReference type="PANTHER" id="PTHR30093:SF2">
    <property type="entry name" value="TYPE II SECRETION SYSTEM PROTEIN H"/>
    <property type="match status" value="1"/>
</dbReference>
<dbReference type="Proteomes" id="UP000609651">
    <property type="component" value="Unassembled WGS sequence"/>
</dbReference>
<accession>A0ABX1VD46</accession>
<dbReference type="InterPro" id="IPR012902">
    <property type="entry name" value="N_methyl_site"/>
</dbReference>
<proteinExistence type="predicted"/>
<organism evidence="3 4">
    <name type="scientific">Alienimonas chondri</name>
    <dbReference type="NCBI Taxonomy" id="2681879"/>
    <lineage>
        <taxon>Bacteria</taxon>
        <taxon>Pseudomonadati</taxon>
        <taxon>Planctomycetota</taxon>
        <taxon>Planctomycetia</taxon>
        <taxon>Planctomycetales</taxon>
        <taxon>Planctomycetaceae</taxon>
        <taxon>Alienimonas</taxon>
    </lineage>
</organism>
<dbReference type="NCBIfam" id="TIGR04294">
    <property type="entry name" value="pre_pil_HX9DG"/>
    <property type="match status" value="1"/>
</dbReference>
<keyword evidence="4" id="KW-1185">Reference proteome</keyword>